<accession>A0AAE0ZWP2</accession>
<keyword evidence="2" id="KW-1185">Reference proteome</keyword>
<dbReference type="Proteomes" id="UP001283361">
    <property type="component" value="Unassembled WGS sequence"/>
</dbReference>
<dbReference type="AlphaFoldDB" id="A0AAE0ZWP2"/>
<dbReference type="EMBL" id="JAWDGP010003188">
    <property type="protein sequence ID" value="KAK3776692.1"/>
    <property type="molecule type" value="Genomic_DNA"/>
</dbReference>
<evidence type="ECO:0000313" key="1">
    <source>
        <dbReference type="EMBL" id="KAK3776692.1"/>
    </source>
</evidence>
<organism evidence="1 2">
    <name type="scientific">Elysia crispata</name>
    <name type="common">lettuce slug</name>
    <dbReference type="NCBI Taxonomy" id="231223"/>
    <lineage>
        <taxon>Eukaryota</taxon>
        <taxon>Metazoa</taxon>
        <taxon>Spiralia</taxon>
        <taxon>Lophotrochozoa</taxon>
        <taxon>Mollusca</taxon>
        <taxon>Gastropoda</taxon>
        <taxon>Heterobranchia</taxon>
        <taxon>Euthyneura</taxon>
        <taxon>Panpulmonata</taxon>
        <taxon>Sacoglossa</taxon>
        <taxon>Placobranchoidea</taxon>
        <taxon>Plakobranchidae</taxon>
        <taxon>Elysia</taxon>
    </lineage>
</organism>
<sequence>MKSVHHSRNITEVVIFYHSRQENADMFAHAHLLSSLTFDPPALDLRSVGLALKPRVTLGAEETLLLKVCDYKLREPNKPKGRGKKNY</sequence>
<proteinExistence type="predicted"/>
<evidence type="ECO:0000313" key="2">
    <source>
        <dbReference type="Proteomes" id="UP001283361"/>
    </source>
</evidence>
<gene>
    <name evidence="1" type="ORF">RRG08_045516</name>
</gene>
<protein>
    <submittedName>
        <fullName evidence="1">Uncharacterized protein</fullName>
    </submittedName>
</protein>
<reference evidence="1" key="1">
    <citation type="journal article" date="2023" name="G3 (Bethesda)">
        <title>A reference genome for the long-term kleptoplast-retaining sea slug Elysia crispata morphotype clarki.</title>
        <authorList>
            <person name="Eastman K.E."/>
            <person name="Pendleton A.L."/>
            <person name="Shaikh M.A."/>
            <person name="Suttiyut T."/>
            <person name="Ogas R."/>
            <person name="Tomko P."/>
            <person name="Gavelis G."/>
            <person name="Widhalm J.R."/>
            <person name="Wisecaver J.H."/>
        </authorList>
    </citation>
    <scope>NUCLEOTIDE SEQUENCE</scope>
    <source>
        <strain evidence="1">ECLA1</strain>
    </source>
</reference>
<comment type="caution">
    <text evidence="1">The sequence shown here is derived from an EMBL/GenBank/DDBJ whole genome shotgun (WGS) entry which is preliminary data.</text>
</comment>
<name>A0AAE0ZWP2_9GAST</name>